<dbReference type="Gene3D" id="3.90.1150.190">
    <property type="entry name" value="SLED domain"/>
    <property type="match status" value="1"/>
</dbReference>
<dbReference type="STRING" id="85066.A0A091F1K7"/>
<evidence type="ECO:0000313" key="11">
    <source>
        <dbReference type="EMBL" id="KFO55760.1"/>
    </source>
</evidence>
<feature type="region of interest" description="Disordered" evidence="9">
    <location>
        <begin position="208"/>
        <end position="327"/>
    </location>
</feature>
<sequence length="687" mass="75644">EQFNWDDYLKETESVAAPLHCFRQSRVPPTNDFKVGMKLEAHDPRNVTSVCIATVIGITGARLRLRLDGSDNKNDFWRLVDSSDIQPIGTCEKKGGMLQPPLGFQMNASSWPMFLLRTLNGAEMAPAAFFKKEPPKPVPNCFKVGMKLEAIDRKNPYLICPATIGDVKGDEVFVTFDGWSGAFDYWCRCDSRDIFPVGWCSLTGDTLQPPGNNVSITKSSAKIQSSPSKVTRRSMQSPQKSAPVPAQRGRKPGRGKPPGQSAVPKKGRSPKNIPLTKSTSHTENLKTRKKSLKPGKKKKVLPEQLAPTSPSPQSSPEGDNGTMQILKDGTSLSGATTAVTSTVWKSCVRGSGLLKPQAYSSCSVCHDLCDEYVSAIWVLQNEHQWQACVDCAYQAKTVFGFLKSGHHGGEMITASFDGEKHAINLPSVNSASFVLRFLEKVCHSLQCDNLFSSQPFSPYMGCAHSPMEYDRNKPAKEEIPENRSAKRYSQDSPSYTAPLSPKLPRNDAHPSEAETLPIEENSTSKEHRFSEDSTDSALNSVNPSNPTCRNSTEYRTSGNAAYYRNSHQPATATSNSAPVLRRLSLSSAGSSSASSTTGPDLNSLKREPSRILNKDPSTWSIEEVVRFVKEADPRALAPHAELFRRHEIDGKALLLLRSDMIMKYMGLKLGPALKLCYHIERLKQGKF</sequence>
<dbReference type="GO" id="GO:0045892">
    <property type="term" value="P:negative regulation of DNA-templated transcription"/>
    <property type="evidence" value="ECO:0007669"/>
    <property type="project" value="TreeGrafter"/>
</dbReference>
<dbReference type="SMART" id="SM00454">
    <property type="entry name" value="SAM"/>
    <property type="match status" value="1"/>
</dbReference>
<feature type="domain" description="SAM" evidence="10">
    <location>
        <begin position="616"/>
        <end position="685"/>
    </location>
</feature>
<dbReference type="CDD" id="cd20109">
    <property type="entry name" value="MBT_SCML2_rpt2"/>
    <property type="match status" value="1"/>
</dbReference>
<dbReference type="FunFam" id="2.30.30.140:FF:000016">
    <property type="entry name" value="polycomb protein SCMH1 isoform X1"/>
    <property type="match status" value="1"/>
</dbReference>
<dbReference type="Gene3D" id="2.30.30.140">
    <property type="match status" value="2"/>
</dbReference>
<dbReference type="CDD" id="cd09578">
    <property type="entry name" value="SAM_Scm"/>
    <property type="match status" value="1"/>
</dbReference>
<dbReference type="InterPro" id="IPR021987">
    <property type="entry name" value="SLED"/>
</dbReference>
<comment type="similarity">
    <text evidence="2">Belongs to the SCM family.</text>
</comment>
<evidence type="ECO:0000313" key="12">
    <source>
        <dbReference type="Proteomes" id="UP000052976"/>
    </source>
</evidence>
<evidence type="ECO:0000256" key="5">
    <source>
        <dbReference type="ARBA" id="ARBA00023015"/>
    </source>
</evidence>
<dbReference type="Pfam" id="PF00536">
    <property type="entry name" value="SAM_1"/>
    <property type="match status" value="1"/>
</dbReference>
<evidence type="ECO:0000256" key="3">
    <source>
        <dbReference type="ARBA" id="ARBA00022491"/>
    </source>
</evidence>
<feature type="compositionally biased region" description="Basic residues" evidence="9">
    <location>
        <begin position="287"/>
        <end position="299"/>
    </location>
</feature>
<dbReference type="Pfam" id="PF02820">
    <property type="entry name" value="MBT"/>
    <property type="match status" value="2"/>
</dbReference>
<evidence type="ECO:0000256" key="8">
    <source>
        <dbReference type="PROSITE-ProRule" id="PRU00459"/>
    </source>
</evidence>
<dbReference type="AlphaFoldDB" id="A0A091F1K7"/>
<evidence type="ECO:0000259" key="10">
    <source>
        <dbReference type="SMART" id="SM00454"/>
    </source>
</evidence>
<dbReference type="PANTHER" id="PTHR12247">
    <property type="entry name" value="POLYCOMB GROUP PROTEIN"/>
    <property type="match status" value="1"/>
</dbReference>
<evidence type="ECO:0000256" key="2">
    <source>
        <dbReference type="ARBA" id="ARBA00008469"/>
    </source>
</evidence>
<evidence type="ECO:0000256" key="7">
    <source>
        <dbReference type="ARBA" id="ARBA00023242"/>
    </source>
</evidence>
<feature type="compositionally biased region" description="Basic and acidic residues" evidence="9">
    <location>
        <begin position="522"/>
        <end position="531"/>
    </location>
</feature>
<dbReference type="InterPro" id="IPR038348">
    <property type="entry name" value="SLED_sf"/>
</dbReference>
<feature type="region of interest" description="Disordered" evidence="9">
    <location>
        <begin position="472"/>
        <end position="553"/>
    </location>
</feature>
<feature type="compositionally biased region" description="Low complexity" evidence="9">
    <location>
        <begin position="585"/>
        <end position="598"/>
    </location>
</feature>
<dbReference type="GO" id="GO:0003682">
    <property type="term" value="F:chromatin binding"/>
    <property type="evidence" value="ECO:0007669"/>
    <property type="project" value="TreeGrafter"/>
</dbReference>
<feature type="compositionally biased region" description="Basic and acidic residues" evidence="9">
    <location>
        <begin position="472"/>
        <end position="484"/>
    </location>
</feature>
<dbReference type="EMBL" id="KK718327">
    <property type="protein sequence ID" value="KFO55760.1"/>
    <property type="molecule type" value="Genomic_DNA"/>
</dbReference>
<feature type="repeat" description="MBT" evidence="8">
    <location>
        <begin position="109"/>
        <end position="210"/>
    </location>
</feature>
<keyword evidence="6" id="KW-0804">Transcription</keyword>
<feature type="compositionally biased region" description="Polar residues" evidence="9">
    <location>
        <begin position="306"/>
        <end position="323"/>
    </location>
</feature>
<dbReference type="FunFam" id="1.10.150.50:FF:000018">
    <property type="entry name" value="Polycomb protein scmh1 isoform 4"/>
    <property type="match status" value="1"/>
</dbReference>
<proteinExistence type="inferred from homology"/>
<dbReference type="PROSITE" id="PS51079">
    <property type="entry name" value="MBT"/>
    <property type="match status" value="2"/>
</dbReference>
<dbReference type="GO" id="GO:0005634">
    <property type="term" value="C:nucleus"/>
    <property type="evidence" value="ECO:0007669"/>
    <property type="project" value="UniProtKB-SubCell"/>
</dbReference>
<feature type="non-terminal residue" evidence="11">
    <location>
        <position position="687"/>
    </location>
</feature>
<comment type="subcellular location">
    <subcellularLocation>
        <location evidence="1">Nucleus</location>
    </subcellularLocation>
</comment>
<dbReference type="Pfam" id="PF17208">
    <property type="entry name" value="RBR"/>
    <property type="match status" value="1"/>
</dbReference>
<accession>A0A091F1K7</accession>
<feature type="non-terminal residue" evidence="11">
    <location>
        <position position="1"/>
    </location>
</feature>
<dbReference type="GO" id="GO:0042393">
    <property type="term" value="F:histone binding"/>
    <property type="evidence" value="ECO:0007669"/>
    <property type="project" value="TreeGrafter"/>
</dbReference>
<dbReference type="InterPro" id="IPR033763">
    <property type="entry name" value="SCML2_RBR"/>
</dbReference>
<dbReference type="InterPro" id="IPR004092">
    <property type="entry name" value="Mbt"/>
</dbReference>
<evidence type="ECO:0000256" key="6">
    <source>
        <dbReference type="ARBA" id="ARBA00023163"/>
    </source>
</evidence>
<keyword evidence="3" id="KW-0678">Repressor</keyword>
<keyword evidence="7" id="KW-0539">Nucleus</keyword>
<name>A0A091F1K7_CORBR</name>
<feature type="repeat" description="MBT" evidence="8">
    <location>
        <begin position="3"/>
        <end position="101"/>
    </location>
</feature>
<protein>
    <submittedName>
        <fullName evidence="11">Sex comb on midleg-like 2</fullName>
    </submittedName>
</protein>
<reference evidence="11 12" key="1">
    <citation type="submission" date="2014-04" db="EMBL/GenBank/DDBJ databases">
        <title>Genome evolution of avian class.</title>
        <authorList>
            <person name="Zhang G."/>
            <person name="Li C."/>
        </authorList>
    </citation>
    <scope>NUCLEOTIDE SEQUENCE [LARGE SCALE GENOMIC DNA]</scope>
    <source>
        <strain evidence="11">BGI_N302</strain>
    </source>
</reference>
<dbReference type="SUPFAM" id="SSF47769">
    <property type="entry name" value="SAM/Pointed domain"/>
    <property type="match status" value="1"/>
</dbReference>
<evidence type="ECO:0000256" key="1">
    <source>
        <dbReference type="ARBA" id="ARBA00004123"/>
    </source>
</evidence>
<gene>
    <name evidence="11" type="ORF">N302_01132</name>
</gene>
<dbReference type="Gene3D" id="1.10.150.50">
    <property type="entry name" value="Transcription Factor, Ets-1"/>
    <property type="match status" value="1"/>
</dbReference>
<keyword evidence="4" id="KW-0677">Repeat</keyword>
<evidence type="ECO:0000256" key="9">
    <source>
        <dbReference type="SAM" id="MobiDB-lite"/>
    </source>
</evidence>
<dbReference type="SMART" id="SM00561">
    <property type="entry name" value="MBT"/>
    <property type="match status" value="2"/>
</dbReference>
<evidence type="ECO:0000256" key="4">
    <source>
        <dbReference type="ARBA" id="ARBA00022737"/>
    </source>
</evidence>
<keyword evidence="5" id="KW-0805">Transcription regulation</keyword>
<organism evidence="11 12">
    <name type="scientific">Corvus brachyrhynchos</name>
    <name type="common">American crow</name>
    <dbReference type="NCBI Taxonomy" id="85066"/>
    <lineage>
        <taxon>Eukaryota</taxon>
        <taxon>Metazoa</taxon>
        <taxon>Chordata</taxon>
        <taxon>Craniata</taxon>
        <taxon>Vertebrata</taxon>
        <taxon>Euteleostomi</taxon>
        <taxon>Archelosauria</taxon>
        <taxon>Archosauria</taxon>
        <taxon>Dinosauria</taxon>
        <taxon>Saurischia</taxon>
        <taxon>Theropoda</taxon>
        <taxon>Coelurosauria</taxon>
        <taxon>Aves</taxon>
        <taxon>Neognathae</taxon>
        <taxon>Neoaves</taxon>
        <taxon>Telluraves</taxon>
        <taxon>Australaves</taxon>
        <taxon>Passeriformes</taxon>
        <taxon>Corvoidea</taxon>
        <taxon>Corvidae</taxon>
        <taxon>Corvus</taxon>
    </lineage>
</organism>
<dbReference type="InterPro" id="IPR050548">
    <property type="entry name" value="PcG_chromatin_remod_factors"/>
</dbReference>
<keyword evidence="12" id="KW-1185">Reference proteome</keyword>
<dbReference type="Pfam" id="PF12140">
    <property type="entry name" value="SLED"/>
    <property type="match status" value="1"/>
</dbReference>
<dbReference type="InterPro" id="IPR001660">
    <property type="entry name" value="SAM"/>
</dbReference>
<dbReference type="SUPFAM" id="SSF63748">
    <property type="entry name" value="Tudor/PWWP/MBT"/>
    <property type="match status" value="2"/>
</dbReference>
<feature type="compositionally biased region" description="Polar residues" evidence="9">
    <location>
        <begin position="535"/>
        <end position="553"/>
    </location>
</feature>
<feature type="region of interest" description="Disordered" evidence="9">
    <location>
        <begin position="585"/>
        <end position="609"/>
    </location>
</feature>
<dbReference type="PANTHER" id="PTHR12247:SF84">
    <property type="entry name" value="SEX COMB ON MIDLEG-LIKE PROTEIN 2"/>
    <property type="match status" value="1"/>
</dbReference>
<feature type="compositionally biased region" description="Polar residues" evidence="9">
    <location>
        <begin position="208"/>
        <end position="240"/>
    </location>
</feature>
<dbReference type="Proteomes" id="UP000052976">
    <property type="component" value="Unassembled WGS sequence"/>
</dbReference>
<dbReference type="InterPro" id="IPR047531">
    <property type="entry name" value="SAM_Scm-like"/>
</dbReference>
<dbReference type="InterPro" id="IPR013761">
    <property type="entry name" value="SAM/pointed_sf"/>
</dbReference>